<dbReference type="EMBL" id="QLQD01000003">
    <property type="protein sequence ID" value="RLU59632.1"/>
    <property type="molecule type" value="Genomic_DNA"/>
</dbReference>
<gene>
    <name evidence="1" type="ORF">DIY07_00175</name>
</gene>
<organism evidence="1 2">
    <name type="scientific">Streptococcus iniae</name>
    <name type="common">Streptococcus shiloi</name>
    <dbReference type="NCBI Taxonomy" id="1346"/>
    <lineage>
        <taxon>Bacteria</taxon>
        <taxon>Bacillati</taxon>
        <taxon>Bacillota</taxon>
        <taxon>Bacilli</taxon>
        <taxon>Lactobacillales</taxon>
        <taxon>Streptococcaceae</taxon>
        <taxon>Streptococcus</taxon>
    </lineage>
</organism>
<evidence type="ECO:0000313" key="1">
    <source>
        <dbReference type="EMBL" id="RLU59632.1"/>
    </source>
</evidence>
<accession>A0A3L8GP06</accession>
<dbReference type="Proteomes" id="UP000269148">
    <property type="component" value="Unassembled WGS sequence"/>
</dbReference>
<sequence length="221" mass="23885">MLEGFSSILLKQRKDIYNMNKIIKLTSTLLLSSMLVNTPIPAVLAEHKTPINQSSVENDKKIVISDSNGNITKPKIDKGMQDNAQRLENYFYVQDNGSVGLRGNAAELSQVLNISQEDANLLFEAVKELPNTYFRGPVGIRFNLGPTVRGMSGWAAGTFAAGYAGWHLKQFAANPVTAGLVAVISGAIGWSVKTAVESQKSTTLAVVYVPGVELVYTVNVP</sequence>
<proteinExistence type="predicted"/>
<dbReference type="AlphaFoldDB" id="A0A3L8GP06"/>
<name>A0A3L8GP06_STRIN</name>
<comment type="caution">
    <text evidence="1">The sequence shown here is derived from an EMBL/GenBank/DDBJ whole genome shotgun (WGS) entry which is preliminary data.</text>
</comment>
<dbReference type="OrthoDB" id="2221767at2"/>
<protein>
    <submittedName>
        <fullName evidence="1">Uncharacterized protein</fullName>
    </submittedName>
</protein>
<reference evidence="1 2" key="1">
    <citation type="submission" date="2018-06" db="EMBL/GenBank/DDBJ databases">
        <title>Mutators as drivers of adaptation in pathogenic bacteria and a risk factor for host jumps and vaccine escape.</title>
        <authorList>
            <person name="Barnes A.C."/>
            <person name="Silayeva O."/>
        </authorList>
    </citation>
    <scope>NUCLEOTIDE SEQUENCE [LARGE SCALE GENOMIC DNA]</scope>
    <source>
        <strain evidence="1 2">QMA0445</strain>
    </source>
</reference>
<evidence type="ECO:0000313" key="2">
    <source>
        <dbReference type="Proteomes" id="UP000269148"/>
    </source>
</evidence>